<keyword evidence="5" id="KW-1185">Reference proteome</keyword>
<dbReference type="RefSeq" id="WP_074739442.1">
    <property type="nucleotide sequence ID" value="NZ_FNNP01000016.1"/>
</dbReference>
<dbReference type="PANTHER" id="PTHR43877">
    <property type="entry name" value="AMINOALKYLPHOSPHONATE N-ACETYLTRANSFERASE-RELATED-RELATED"/>
    <property type="match status" value="1"/>
</dbReference>
<dbReference type="GO" id="GO:0016747">
    <property type="term" value="F:acyltransferase activity, transferring groups other than amino-acyl groups"/>
    <property type="evidence" value="ECO:0007669"/>
    <property type="project" value="InterPro"/>
</dbReference>
<dbReference type="Pfam" id="PF00583">
    <property type="entry name" value="Acetyltransf_1"/>
    <property type="match status" value="1"/>
</dbReference>
<evidence type="ECO:0000259" key="3">
    <source>
        <dbReference type="PROSITE" id="PS51186"/>
    </source>
</evidence>
<gene>
    <name evidence="4" type="ORF">SAMN05444358_11613</name>
</gene>
<reference evidence="5" key="1">
    <citation type="submission" date="2016-10" db="EMBL/GenBank/DDBJ databases">
        <authorList>
            <person name="Varghese N."/>
            <person name="Submissions S."/>
        </authorList>
    </citation>
    <scope>NUCLEOTIDE SEQUENCE [LARGE SCALE GENOMIC DNA]</scope>
    <source>
        <strain evidence="5">DSM 27839</strain>
    </source>
</reference>
<keyword evidence="4" id="KW-0689">Ribosomal protein</keyword>
<dbReference type="PANTHER" id="PTHR43877:SF2">
    <property type="entry name" value="AMINOALKYLPHOSPHONATE N-ACETYLTRANSFERASE-RELATED"/>
    <property type="match status" value="1"/>
</dbReference>
<proteinExistence type="predicted"/>
<dbReference type="InterPro" id="IPR000182">
    <property type="entry name" value="GNAT_dom"/>
</dbReference>
<dbReference type="Gene3D" id="3.40.630.30">
    <property type="match status" value="1"/>
</dbReference>
<dbReference type="InterPro" id="IPR050832">
    <property type="entry name" value="Bact_Acetyltransf"/>
</dbReference>
<dbReference type="InterPro" id="IPR016181">
    <property type="entry name" value="Acyl_CoA_acyltransferase"/>
</dbReference>
<dbReference type="AlphaFoldDB" id="A0A1H3FLN8"/>
<evidence type="ECO:0000256" key="2">
    <source>
        <dbReference type="ARBA" id="ARBA00023315"/>
    </source>
</evidence>
<dbReference type="GO" id="GO:0005840">
    <property type="term" value="C:ribosome"/>
    <property type="evidence" value="ECO:0007669"/>
    <property type="project" value="UniProtKB-KW"/>
</dbReference>
<dbReference type="OrthoDB" id="9789603at2"/>
<organism evidence="4 5">
    <name type="scientific">Ruegeria halocynthiae</name>
    <dbReference type="NCBI Taxonomy" id="985054"/>
    <lineage>
        <taxon>Bacteria</taxon>
        <taxon>Pseudomonadati</taxon>
        <taxon>Pseudomonadota</taxon>
        <taxon>Alphaproteobacteria</taxon>
        <taxon>Rhodobacterales</taxon>
        <taxon>Roseobacteraceae</taxon>
        <taxon>Ruegeria</taxon>
    </lineage>
</organism>
<keyword evidence="4" id="KW-0687">Ribonucleoprotein</keyword>
<dbReference type="EMBL" id="FNNP01000016">
    <property type="protein sequence ID" value="SDX91707.1"/>
    <property type="molecule type" value="Genomic_DNA"/>
</dbReference>
<keyword evidence="1" id="KW-0808">Transferase</keyword>
<protein>
    <submittedName>
        <fullName evidence="4">Ribosomal protein S18 acetylase RimI</fullName>
    </submittedName>
</protein>
<feature type="domain" description="N-acetyltransferase" evidence="3">
    <location>
        <begin position="12"/>
        <end position="163"/>
    </location>
</feature>
<sequence length="163" mass="17973">MKTSQPKPSGAIALRHAQTADVPAIVHMLWDDEQGRQRETISQDQANTYLSAFEQIERDPNSQVLVATLEDTVIGSLQLTVIPGLSYQGVKRALVEDLRVAQSNRGQGVGRQLLAYAEAMATDLGCDLLELFVHGSRDGAHRFYERAGYTGAHRGFRKNLRPA</sequence>
<accession>A0A1H3FLN8</accession>
<dbReference type="CDD" id="cd04301">
    <property type="entry name" value="NAT_SF"/>
    <property type="match status" value="1"/>
</dbReference>
<dbReference type="PROSITE" id="PS51186">
    <property type="entry name" value="GNAT"/>
    <property type="match status" value="1"/>
</dbReference>
<dbReference type="STRING" id="985054.SAMN05444358_11613"/>
<keyword evidence="2" id="KW-0012">Acyltransferase</keyword>
<name>A0A1H3FLN8_9RHOB</name>
<evidence type="ECO:0000313" key="5">
    <source>
        <dbReference type="Proteomes" id="UP000183400"/>
    </source>
</evidence>
<evidence type="ECO:0000256" key="1">
    <source>
        <dbReference type="ARBA" id="ARBA00022679"/>
    </source>
</evidence>
<dbReference type="SUPFAM" id="SSF55729">
    <property type="entry name" value="Acyl-CoA N-acyltransferases (Nat)"/>
    <property type="match status" value="1"/>
</dbReference>
<evidence type="ECO:0000313" key="4">
    <source>
        <dbReference type="EMBL" id="SDX91707.1"/>
    </source>
</evidence>
<dbReference type="Proteomes" id="UP000183400">
    <property type="component" value="Unassembled WGS sequence"/>
</dbReference>